<dbReference type="KEGG" id="ehx:EMIHUDRAFT_246199"/>
<dbReference type="InterPro" id="IPR038252">
    <property type="entry name" value="UBA_E1_C_sf"/>
</dbReference>
<accession>A0A0D3IUV7</accession>
<reference evidence="6" key="1">
    <citation type="journal article" date="2013" name="Nature">
        <title>Pan genome of the phytoplankton Emiliania underpins its global distribution.</title>
        <authorList>
            <person name="Read B.A."/>
            <person name="Kegel J."/>
            <person name="Klute M.J."/>
            <person name="Kuo A."/>
            <person name="Lefebvre S.C."/>
            <person name="Maumus F."/>
            <person name="Mayer C."/>
            <person name="Miller J."/>
            <person name="Monier A."/>
            <person name="Salamov A."/>
            <person name="Young J."/>
            <person name="Aguilar M."/>
            <person name="Claverie J.M."/>
            <person name="Frickenhaus S."/>
            <person name="Gonzalez K."/>
            <person name="Herman E.K."/>
            <person name="Lin Y.C."/>
            <person name="Napier J."/>
            <person name="Ogata H."/>
            <person name="Sarno A.F."/>
            <person name="Shmutz J."/>
            <person name="Schroeder D."/>
            <person name="de Vargas C."/>
            <person name="Verret F."/>
            <person name="von Dassow P."/>
            <person name="Valentin K."/>
            <person name="Van de Peer Y."/>
            <person name="Wheeler G."/>
            <person name="Dacks J.B."/>
            <person name="Delwiche C.F."/>
            <person name="Dyhrman S.T."/>
            <person name="Glockner G."/>
            <person name="John U."/>
            <person name="Richards T."/>
            <person name="Worden A.Z."/>
            <person name="Zhang X."/>
            <person name="Grigoriev I.V."/>
            <person name="Allen A.E."/>
            <person name="Bidle K."/>
            <person name="Borodovsky M."/>
            <person name="Bowler C."/>
            <person name="Brownlee C."/>
            <person name="Cock J.M."/>
            <person name="Elias M."/>
            <person name="Gladyshev V.N."/>
            <person name="Groth M."/>
            <person name="Guda C."/>
            <person name="Hadaegh A."/>
            <person name="Iglesias-Rodriguez M.D."/>
            <person name="Jenkins J."/>
            <person name="Jones B.M."/>
            <person name="Lawson T."/>
            <person name="Leese F."/>
            <person name="Lindquist E."/>
            <person name="Lobanov A."/>
            <person name="Lomsadze A."/>
            <person name="Malik S.B."/>
            <person name="Marsh M.E."/>
            <person name="Mackinder L."/>
            <person name="Mock T."/>
            <person name="Mueller-Roeber B."/>
            <person name="Pagarete A."/>
            <person name="Parker M."/>
            <person name="Probert I."/>
            <person name="Quesneville H."/>
            <person name="Raines C."/>
            <person name="Rensing S.A."/>
            <person name="Riano-Pachon D.M."/>
            <person name="Richier S."/>
            <person name="Rokitta S."/>
            <person name="Shiraiwa Y."/>
            <person name="Soanes D.M."/>
            <person name="van der Giezen M."/>
            <person name="Wahlund T.M."/>
            <person name="Williams B."/>
            <person name="Wilson W."/>
            <person name="Wolfe G."/>
            <person name="Wurch L.L."/>
        </authorList>
    </citation>
    <scope>NUCLEOTIDE SEQUENCE</scope>
</reference>
<evidence type="ECO:0000313" key="5">
    <source>
        <dbReference type="EnsemblProtists" id="EOD15042"/>
    </source>
</evidence>
<dbReference type="Gene3D" id="3.10.290.60">
    <property type="entry name" value="Ubiquitin-activating enzyme E1, UFD domain"/>
    <property type="match status" value="1"/>
</dbReference>
<comment type="similarity">
    <text evidence="2">Belongs to the ubiquitin-activating E1 family.</text>
</comment>
<dbReference type="Gene3D" id="1.10.10.2660">
    <property type="entry name" value="Ubiquitin-activating enzyme E1, SCCH domain"/>
    <property type="match status" value="2"/>
</dbReference>
<dbReference type="Proteomes" id="UP000013827">
    <property type="component" value="Unassembled WGS sequence"/>
</dbReference>
<sequence length="213" mass="23185">MRRRLFEQQIRDLLAANPPGKLDESGAPFWGGTRLLPSPAAFDAAEPTHIDFKDDDANGHVAFVTAASNLRAVCYGLEPADEHKTKLPEPPETFRLPASADGARGEAWSEWSRVEVDGGGGELRLSQLVARLEERFGHEVSFLSTSGGMLLYSPLSPPASQQRWLSMGVGAAVDEALGGGRGGERLVQLQASLYDEESEEDVEAPPILYRRRD</sequence>
<organism evidence="5 6">
    <name type="scientific">Emiliania huxleyi (strain CCMP1516)</name>
    <dbReference type="NCBI Taxonomy" id="280463"/>
    <lineage>
        <taxon>Eukaryota</taxon>
        <taxon>Haptista</taxon>
        <taxon>Haptophyta</taxon>
        <taxon>Prymnesiophyceae</taxon>
        <taxon>Isochrysidales</taxon>
        <taxon>Noelaerhabdaceae</taxon>
        <taxon>Emiliania</taxon>
    </lineage>
</organism>
<dbReference type="InterPro" id="IPR018965">
    <property type="entry name" value="Ub-activating_enz_E1_C"/>
</dbReference>
<dbReference type="SMART" id="SM00985">
    <property type="entry name" value="UBA_e1_C"/>
    <property type="match status" value="1"/>
</dbReference>
<dbReference type="AlphaFoldDB" id="A0A0D3IUV7"/>
<dbReference type="InterPro" id="IPR042063">
    <property type="entry name" value="Ubi_acti_E1_SCCH"/>
</dbReference>
<feature type="domain" description="Ubiquitin-activating enzyme E1 C-terminal" evidence="4">
    <location>
        <begin position="83"/>
        <end position="207"/>
    </location>
</feature>
<dbReference type="GeneID" id="17261191"/>
<evidence type="ECO:0000256" key="1">
    <source>
        <dbReference type="ARBA" id="ARBA00004906"/>
    </source>
</evidence>
<feature type="region of interest" description="Disordered" evidence="3">
    <location>
        <begin position="82"/>
        <end position="101"/>
    </location>
</feature>
<name>A0A0D3IUV7_EMIH1</name>
<evidence type="ECO:0000256" key="2">
    <source>
        <dbReference type="ARBA" id="ARBA00005673"/>
    </source>
</evidence>
<dbReference type="GO" id="GO:0008641">
    <property type="term" value="F:ubiquitin-like modifier activating enzyme activity"/>
    <property type="evidence" value="ECO:0007669"/>
    <property type="project" value="InterPro"/>
</dbReference>
<dbReference type="InterPro" id="IPR035985">
    <property type="entry name" value="Ubiquitin-activating_enz"/>
</dbReference>
<evidence type="ECO:0000313" key="6">
    <source>
        <dbReference type="Proteomes" id="UP000013827"/>
    </source>
</evidence>
<dbReference type="SUPFAM" id="SSF69572">
    <property type="entry name" value="Activating enzymes of the ubiquitin-like proteins"/>
    <property type="match status" value="1"/>
</dbReference>
<proteinExistence type="inferred from homology"/>
<comment type="pathway">
    <text evidence="1">Protein modification; protein ubiquitination.</text>
</comment>
<dbReference type="Pfam" id="PF10585">
    <property type="entry name" value="UBA_E1_SCCH"/>
    <property type="match status" value="2"/>
</dbReference>
<protein>
    <recommendedName>
        <fullName evidence="4">Ubiquitin-activating enzyme E1 C-terminal domain-containing protein</fullName>
    </recommendedName>
</protein>
<dbReference type="RefSeq" id="XP_005767471.1">
    <property type="nucleotide sequence ID" value="XM_005767414.1"/>
</dbReference>
<dbReference type="Pfam" id="PF09358">
    <property type="entry name" value="E1_UFD"/>
    <property type="match status" value="1"/>
</dbReference>
<evidence type="ECO:0000256" key="3">
    <source>
        <dbReference type="SAM" id="MobiDB-lite"/>
    </source>
</evidence>
<dbReference type="STRING" id="2903.R1BZ36"/>
<dbReference type="InterPro" id="IPR019572">
    <property type="entry name" value="UBA_E1_SCCH"/>
</dbReference>
<dbReference type="PaxDb" id="2903-EOD15042"/>
<evidence type="ECO:0000259" key="4">
    <source>
        <dbReference type="SMART" id="SM00985"/>
    </source>
</evidence>
<keyword evidence="6" id="KW-1185">Reference proteome</keyword>
<dbReference type="EnsemblProtists" id="EOD15042">
    <property type="protein sequence ID" value="EOD15042"/>
    <property type="gene ID" value="EMIHUDRAFT_246199"/>
</dbReference>
<dbReference type="eggNOG" id="KOG2012">
    <property type="taxonomic scope" value="Eukaryota"/>
</dbReference>
<dbReference type="HOGENOM" id="CLU_1296471_0_0_1"/>
<reference evidence="5" key="2">
    <citation type="submission" date="2024-10" db="UniProtKB">
        <authorList>
            <consortium name="EnsemblProtists"/>
        </authorList>
    </citation>
    <scope>IDENTIFICATION</scope>
</reference>